<dbReference type="SUPFAM" id="SSF57850">
    <property type="entry name" value="RING/U-box"/>
    <property type="match status" value="1"/>
</dbReference>
<accession>A0ABQ9FHX9</accession>
<keyword evidence="8" id="KW-0265">Erythrocyte maturation</keyword>
<dbReference type="CDD" id="cd16659">
    <property type="entry name" value="RING-Ubox_Emp"/>
    <property type="match status" value="1"/>
</dbReference>
<dbReference type="Pfam" id="PF10607">
    <property type="entry name" value="CTLH"/>
    <property type="match status" value="1"/>
</dbReference>
<evidence type="ECO:0000256" key="1">
    <source>
        <dbReference type="ARBA" id="ARBA00004109"/>
    </source>
</evidence>
<dbReference type="SMART" id="SM00667">
    <property type="entry name" value="LisH"/>
    <property type="match status" value="1"/>
</dbReference>
<evidence type="ECO:0000256" key="3">
    <source>
        <dbReference type="ARBA" id="ARBA00014384"/>
    </source>
</evidence>
<name>A0ABQ9FHX9_TEGGR</name>
<comment type="subcellular location">
    <subcellularLocation>
        <location evidence="2">Cytoplasm</location>
    </subcellularLocation>
    <subcellularLocation>
        <location evidence="1">Nucleus matrix</location>
    </subcellularLocation>
</comment>
<keyword evidence="14" id="KW-1185">Reference proteome</keyword>
<evidence type="ECO:0000256" key="7">
    <source>
        <dbReference type="ARBA" id="ARBA00022833"/>
    </source>
</evidence>
<evidence type="ECO:0000256" key="10">
    <source>
        <dbReference type="PROSITE-ProRule" id="PRU01215"/>
    </source>
</evidence>
<dbReference type="InterPro" id="IPR024964">
    <property type="entry name" value="CTLH/CRA"/>
</dbReference>
<organism evidence="13 14">
    <name type="scientific">Tegillarca granosa</name>
    <name type="common">Malaysian cockle</name>
    <name type="synonym">Anadara granosa</name>
    <dbReference type="NCBI Taxonomy" id="220873"/>
    <lineage>
        <taxon>Eukaryota</taxon>
        <taxon>Metazoa</taxon>
        <taxon>Spiralia</taxon>
        <taxon>Lophotrochozoa</taxon>
        <taxon>Mollusca</taxon>
        <taxon>Bivalvia</taxon>
        <taxon>Autobranchia</taxon>
        <taxon>Pteriomorphia</taxon>
        <taxon>Arcoida</taxon>
        <taxon>Arcoidea</taxon>
        <taxon>Arcidae</taxon>
        <taxon>Tegillarca</taxon>
    </lineage>
</organism>
<evidence type="ECO:0000256" key="5">
    <source>
        <dbReference type="ARBA" id="ARBA00022723"/>
    </source>
</evidence>
<dbReference type="SMART" id="SM00668">
    <property type="entry name" value="CTLH"/>
    <property type="match status" value="1"/>
</dbReference>
<keyword evidence="5" id="KW-0479">Metal-binding</keyword>
<evidence type="ECO:0000256" key="6">
    <source>
        <dbReference type="ARBA" id="ARBA00022771"/>
    </source>
</evidence>
<protein>
    <recommendedName>
        <fullName evidence="3">E3 ubiquitin-protein transferase MAEA</fullName>
    </recommendedName>
    <alternativeName>
        <fullName evidence="9">Macrophage erythroblast attacher</fullName>
    </alternativeName>
</protein>
<feature type="zinc finger region" description="RING-Gid-type" evidence="10">
    <location>
        <begin position="311"/>
        <end position="380"/>
    </location>
</feature>
<keyword evidence="6 10" id="KW-0863">Zinc-finger</keyword>
<evidence type="ECO:0000256" key="2">
    <source>
        <dbReference type="ARBA" id="ARBA00004496"/>
    </source>
</evidence>
<evidence type="ECO:0000256" key="9">
    <source>
        <dbReference type="ARBA" id="ARBA00029678"/>
    </source>
</evidence>
<dbReference type="InterPro" id="IPR044063">
    <property type="entry name" value="ZF_RING_GID"/>
</dbReference>
<proteinExistence type="predicted"/>
<sequence>MLKQTTMADVKSLEHPTLKVPYEILNKKFRAAQKNIDREVSHVQTVGTELDGCIQNEKPTIGEVSKAIDNMVEKLYLLKRKADESINEELDAARMIKRRVDHLKEVENLQPHTKPLWHKKRLDRMLVEYFLRAGYYNTALKLAQHSEIEDLTNIDLFLTSKEVEESLLRHETTPCLMWCYDNKSKLRKMKSTLEFKLRQQEFIELVRNNRRLEAVKHARKYFINLEDDQLSDVQRSMGLLAFPNNTSISPYRDLLDGSRWQDLVQQFRYENFKLHQLNQSSVFTVTLQAGLSALKTPLCYKPDHDSKNPDCPVCSRHLNELGKSLPFAHCANSKLICAISGQPLNEHNPPMVLPNGHVYGYNSLLDQATMNDGRVVCPRTRDIFHLDDVEKVYVM</sequence>
<gene>
    <name evidence="13" type="ORF">KUTeg_004803</name>
</gene>
<reference evidence="13 14" key="1">
    <citation type="submission" date="2022-12" db="EMBL/GenBank/DDBJ databases">
        <title>Chromosome-level genome of Tegillarca granosa.</title>
        <authorList>
            <person name="Kim J."/>
        </authorList>
    </citation>
    <scope>NUCLEOTIDE SEQUENCE [LARGE SCALE GENOMIC DNA]</scope>
    <source>
        <strain evidence="13">Teg-2019</strain>
        <tissue evidence="13">Adductor muscle</tissue>
    </source>
</reference>
<keyword evidence="4" id="KW-0963">Cytoplasm</keyword>
<dbReference type="InterPro" id="IPR006595">
    <property type="entry name" value="CTLH_C"/>
</dbReference>
<dbReference type="Proteomes" id="UP001217089">
    <property type="component" value="Unassembled WGS sequence"/>
</dbReference>
<feature type="domain" description="CTLH" evidence="11">
    <location>
        <begin position="157"/>
        <end position="213"/>
    </location>
</feature>
<comment type="caution">
    <text evidence="13">The sequence shown here is derived from an EMBL/GenBank/DDBJ whole genome shotgun (WGS) entry which is preliminary data.</text>
</comment>
<dbReference type="PROSITE" id="PS51867">
    <property type="entry name" value="ZF_RING_GID"/>
    <property type="match status" value="1"/>
</dbReference>
<evidence type="ECO:0000256" key="4">
    <source>
        <dbReference type="ARBA" id="ARBA00022490"/>
    </source>
</evidence>
<dbReference type="PANTHER" id="PTHR12170">
    <property type="entry name" value="MACROPHAGE ERYTHROBLAST ATTACHER-RELATED"/>
    <property type="match status" value="1"/>
</dbReference>
<evidence type="ECO:0000313" key="13">
    <source>
        <dbReference type="EMBL" id="KAJ8316899.1"/>
    </source>
</evidence>
<evidence type="ECO:0000259" key="12">
    <source>
        <dbReference type="PROSITE" id="PS51867"/>
    </source>
</evidence>
<dbReference type="PROSITE" id="PS50897">
    <property type="entry name" value="CTLH"/>
    <property type="match status" value="1"/>
</dbReference>
<dbReference type="PROSITE" id="PS50896">
    <property type="entry name" value="LISH"/>
    <property type="match status" value="1"/>
</dbReference>
<evidence type="ECO:0000256" key="8">
    <source>
        <dbReference type="ARBA" id="ARBA00023057"/>
    </source>
</evidence>
<dbReference type="EMBL" id="JARBDR010000246">
    <property type="protein sequence ID" value="KAJ8316899.1"/>
    <property type="molecule type" value="Genomic_DNA"/>
</dbReference>
<dbReference type="InterPro" id="IPR006594">
    <property type="entry name" value="LisH"/>
</dbReference>
<dbReference type="InterPro" id="IPR013144">
    <property type="entry name" value="CRA_dom"/>
</dbReference>
<dbReference type="SMART" id="SM00757">
    <property type="entry name" value="CRA"/>
    <property type="match status" value="1"/>
</dbReference>
<dbReference type="PANTHER" id="PTHR12170:SF2">
    <property type="entry name" value="E3 UBIQUITIN-PROTEIN TRANSFERASE MAEA"/>
    <property type="match status" value="1"/>
</dbReference>
<dbReference type="InterPro" id="IPR045098">
    <property type="entry name" value="Fyv10_fam"/>
</dbReference>
<feature type="domain" description="RING-Gid-type" evidence="12">
    <location>
        <begin position="311"/>
        <end position="380"/>
    </location>
</feature>
<evidence type="ECO:0000313" key="14">
    <source>
        <dbReference type="Proteomes" id="UP001217089"/>
    </source>
</evidence>
<evidence type="ECO:0000259" key="11">
    <source>
        <dbReference type="PROSITE" id="PS50897"/>
    </source>
</evidence>
<keyword evidence="7" id="KW-0862">Zinc</keyword>